<evidence type="ECO:0000313" key="3">
    <source>
        <dbReference type="Proteomes" id="UP000246352"/>
    </source>
</evidence>
<dbReference type="Proteomes" id="UP000246352">
    <property type="component" value="Unassembled WGS sequence"/>
</dbReference>
<comment type="caution">
    <text evidence="2">The sequence shown here is derived from an EMBL/GenBank/DDBJ whole genome shotgun (WGS) entry which is preliminary data.</text>
</comment>
<evidence type="ECO:0000259" key="1">
    <source>
        <dbReference type="SMART" id="SM00953"/>
    </source>
</evidence>
<sequence length="226" mass="24756">MTPPLAHVAEQATVRLISTAWYKPPVLRPLVDSDADLEILAVLEGLTSRRLKAEASGLPGLDPRELVFAAWGQTHINAAFAYTRPEGNRFNDSGRGAWYAALDDLTAIAEVGWHRGRELARINVFEDEAVYQALLAGFLGEFHDLRAAPADTPCLGPNPETAYPEGQKLARQLRQSGSRGLLYPSIRRPGGTCLAAFQPHLVQNVRPGARWKLTWSGNADYTVTTD</sequence>
<dbReference type="InterPro" id="IPR014914">
    <property type="entry name" value="RES_dom"/>
</dbReference>
<proteinExistence type="predicted"/>
<dbReference type="SMART" id="SM00953">
    <property type="entry name" value="RES"/>
    <property type="match status" value="1"/>
</dbReference>
<protein>
    <submittedName>
        <fullName evidence="2">RES domain-containing protein</fullName>
    </submittedName>
</protein>
<dbReference type="RefSeq" id="WP_245415390.1">
    <property type="nucleotide sequence ID" value="NZ_QGTR01000004.1"/>
</dbReference>
<feature type="domain" description="RES" evidence="1">
    <location>
        <begin position="79"/>
        <end position="208"/>
    </location>
</feature>
<name>A0A317PMC7_9HYPH</name>
<organism evidence="2 3">
    <name type="scientific">Hoeflea marina</name>
    <dbReference type="NCBI Taxonomy" id="274592"/>
    <lineage>
        <taxon>Bacteria</taxon>
        <taxon>Pseudomonadati</taxon>
        <taxon>Pseudomonadota</taxon>
        <taxon>Alphaproteobacteria</taxon>
        <taxon>Hyphomicrobiales</taxon>
        <taxon>Rhizobiaceae</taxon>
        <taxon>Hoeflea</taxon>
    </lineage>
</organism>
<gene>
    <name evidence="2" type="ORF">DFR52_104516</name>
</gene>
<dbReference type="EMBL" id="QGTR01000004">
    <property type="protein sequence ID" value="PWV99223.1"/>
    <property type="molecule type" value="Genomic_DNA"/>
</dbReference>
<reference evidence="2 3" key="1">
    <citation type="submission" date="2018-05" db="EMBL/GenBank/DDBJ databases">
        <title>Genomic Encyclopedia of Type Strains, Phase IV (KMG-IV): sequencing the most valuable type-strain genomes for metagenomic binning, comparative biology and taxonomic classification.</title>
        <authorList>
            <person name="Goeker M."/>
        </authorList>
    </citation>
    <scope>NUCLEOTIDE SEQUENCE [LARGE SCALE GENOMIC DNA]</scope>
    <source>
        <strain evidence="2 3">DSM 16791</strain>
    </source>
</reference>
<evidence type="ECO:0000313" key="2">
    <source>
        <dbReference type="EMBL" id="PWV99223.1"/>
    </source>
</evidence>
<dbReference type="Pfam" id="PF08808">
    <property type="entry name" value="RES"/>
    <property type="match status" value="1"/>
</dbReference>
<keyword evidence="3" id="KW-1185">Reference proteome</keyword>
<accession>A0A317PMC7</accession>
<dbReference type="AlphaFoldDB" id="A0A317PMC7"/>